<reference evidence="2" key="1">
    <citation type="submission" date="2025-08" db="UniProtKB">
        <authorList>
            <consortium name="RefSeq"/>
        </authorList>
    </citation>
    <scope>IDENTIFICATION</scope>
    <source>
        <tissue evidence="2">Whole organism</tissue>
    </source>
</reference>
<dbReference type="RefSeq" id="XP_052127556.1">
    <property type="nucleotide sequence ID" value="XM_052271596.1"/>
</dbReference>
<accession>A0A9C6XQC2</accession>
<protein>
    <submittedName>
        <fullName evidence="2">Uncharacterized protein LOC127750306</fullName>
    </submittedName>
</protein>
<organism evidence="1 2">
    <name type="scientific">Frankliniella occidentalis</name>
    <name type="common">Western flower thrips</name>
    <name type="synonym">Euthrips occidentalis</name>
    <dbReference type="NCBI Taxonomy" id="133901"/>
    <lineage>
        <taxon>Eukaryota</taxon>
        <taxon>Metazoa</taxon>
        <taxon>Ecdysozoa</taxon>
        <taxon>Arthropoda</taxon>
        <taxon>Hexapoda</taxon>
        <taxon>Insecta</taxon>
        <taxon>Pterygota</taxon>
        <taxon>Neoptera</taxon>
        <taxon>Paraneoptera</taxon>
        <taxon>Thysanoptera</taxon>
        <taxon>Terebrantia</taxon>
        <taxon>Thripoidea</taxon>
        <taxon>Thripidae</taxon>
        <taxon>Frankliniella</taxon>
    </lineage>
</organism>
<evidence type="ECO:0000313" key="2">
    <source>
        <dbReference type="RefSeq" id="XP_052127556.1"/>
    </source>
</evidence>
<dbReference type="Gene3D" id="2.40.70.10">
    <property type="entry name" value="Acid Proteases"/>
    <property type="match status" value="1"/>
</dbReference>
<proteinExistence type="predicted"/>
<dbReference type="AlphaFoldDB" id="A0A9C6XQC2"/>
<dbReference type="SUPFAM" id="SSF50630">
    <property type="entry name" value="Acid proteases"/>
    <property type="match status" value="1"/>
</dbReference>
<dbReference type="Proteomes" id="UP000504606">
    <property type="component" value="Unplaced"/>
</dbReference>
<dbReference type="GeneID" id="127750306"/>
<dbReference type="KEGG" id="foc:127750306"/>
<keyword evidence="1" id="KW-1185">Reference proteome</keyword>
<dbReference type="InterPro" id="IPR021109">
    <property type="entry name" value="Peptidase_aspartic_dom_sf"/>
</dbReference>
<sequence>MSASAPSLLSLVDNFSGEDECYALEDFLMCIEAAASFKPDITDAQLRAIIILKLRGTAREVLCAQPELTEGTSEALIKALRDRFEPLIDRYSAQQKFSSCIQLPGESVIEYYFRLLLAAENYAATRPAPTEDLKEAIKALTKIELLDQFMHGINCKLRQFVRFQTPADIETALSFARKEELYVSLEKSKTPASINSVTAQTDNSSSFQQQTPCHGHQALCRADAQPMSSAHSDSKTCPHKLAVVAPNLADVKGQAFYVKIFDQNDYLTFLIDSASKVCVIKRSCVNHLTPLADEKVYSIGVNQIPVIGYSKVTCGKGRHIVTYNFLVADDRLRLCCDGVIGSDWLTKHSCIVDLKKKRLIVPNKFTAALLPVAMKTPIYQLGKLTWNSQICNWDYGANLRSPVSTHYCMGI</sequence>
<evidence type="ECO:0000313" key="1">
    <source>
        <dbReference type="Proteomes" id="UP000504606"/>
    </source>
</evidence>
<gene>
    <name evidence="2" type="primary">LOC127750306</name>
</gene>
<name>A0A9C6XQC2_FRAOC</name>